<dbReference type="SUPFAM" id="SSF109709">
    <property type="entry name" value="KorB DNA-binding domain-like"/>
    <property type="match status" value="1"/>
</dbReference>
<dbReference type="SMART" id="SM00470">
    <property type="entry name" value="ParB"/>
    <property type="match status" value="1"/>
</dbReference>
<dbReference type="EMBL" id="JAJEQM010000032">
    <property type="protein sequence ID" value="MCC2211868.1"/>
    <property type="molecule type" value="Genomic_DNA"/>
</dbReference>
<comment type="caution">
    <text evidence="2">The sequence shown here is derived from an EMBL/GenBank/DDBJ whole genome shotgun (WGS) entry which is preliminary data.</text>
</comment>
<dbReference type="AlphaFoldDB" id="A0AAE3JAA5"/>
<organism evidence="2 3">
    <name type="scientific">Hominilimicola fabiformis</name>
    <dbReference type="NCBI Taxonomy" id="2885356"/>
    <lineage>
        <taxon>Bacteria</taxon>
        <taxon>Bacillati</taxon>
        <taxon>Bacillota</taxon>
        <taxon>Clostridia</taxon>
        <taxon>Eubacteriales</taxon>
        <taxon>Oscillospiraceae</taxon>
        <taxon>Hominilimicola</taxon>
    </lineage>
</organism>
<dbReference type="InterPro" id="IPR050336">
    <property type="entry name" value="Chromosome_partition/occlusion"/>
</dbReference>
<keyword evidence="3" id="KW-1185">Reference proteome</keyword>
<gene>
    <name evidence="2" type="ORF">LKE05_13865</name>
</gene>
<sequence>MELKRDYEKMSKHFQEIEKEKQASIPTISFDNSKVVQLSVDSLNPFPNHPFELYTGERFNDLTDSIKACGVITPLLIRKLDDNTYQILSGHNRNQAAKAIGLKTVPCIVLSDLTDDDALMIMLDSNTNQRSVSEMPISQQAHIYALDVAVNKRQGKRSDLIKNIEKNLEILSNGADFETFSPSGKKLNTVQEVGDKYGVSKNTVARLIRIDTLLPQLKEHIDNKQISVRAGVELSYITVFEQALIAKIIDEYSFHLDEHKAHQLRELSKAHKLDRIIVVEVFEEKYGKSVNKKLKSFTIKPKFLSKYYSPTVSQDVIASDVEASMDVWQEIKTFYPDTAVDDIKNNIINLLNNQKQQ</sequence>
<evidence type="ECO:0000313" key="2">
    <source>
        <dbReference type="EMBL" id="MCC2211868.1"/>
    </source>
</evidence>
<dbReference type="Gene3D" id="3.90.1530.30">
    <property type="match status" value="1"/>
</dbReference>
<feature type="domain" description="ParB-like N-terminal" evidence="1">
    <location>
        <begin position="36"/>
        <end position="127"/>
    </location>
</feature>
<dbReference type="Proteomes" id="UP001198242">
    <property type="component" value="Unassembled WGS sequence"/>
</dbReference>
<proteinExistence type="predicted"/>
<accession>A0AAE3JAA5</accession>
<dbReference type="GO" id="GO:0007059">
    <property type="term" value="P:chromosome segregation"/>
    <property type="evidence" value="ECO:0007669"/>
    <property type="project" value="TreeGrafter"/>
</dbReference>
<dbReference type="SUPFAM" id="SSF110849">
    <property type="entry name" value="ParB/Sulfiredoxin"/>
    <property type="match status" value="1"/>
</dbReference>
<dbReference type="InterPro" id="IPR003115">
    <property type="entry name" value="ParB_N"/>
</dbReference>
<dbReference type="Gene3D" id="1.10.10.2830">
    <property type="match status" value="1"/>
</dbReference>
<dbReference type="PANTHER" id="PTHR33375">
    <property type="entry name" value="CHROMOSOME-PARTITIONING PROTEIN PARB-RELATED"/>
    <property type="match status" value="1"/>
</dbReference>
<dbReference type="CDD" id="cd16408">
    <property type="entry name" value="ParB_N_like"/>
    <property type="match status" value="1"/>
</dbReference>
<dbReference type="Pfam" id="PF02195">
    <property type="entry name" value="ParB_N"/>
    <property type="match status" value="1"/>
</dbReference>
<reference evidence="2 3" key="1">
    <citation type="submission" date="2021-10" db="EMBL/GenBank/DDBJ databases">
        <title>Anaerobic single-cell dispensing facilitates the cultivation of human gut bacteria.</title>
        <authorList>
            <person name="Afrizal A."/>
        </authorList>
    </citation>
    <scope>NUCLEOTIDE SEQUENCE [LARGE SCALE GENOMIC DNA]</scope>
    <source>
        <strain evidence="2 3">CLA-AA-H232</strain>
    </source>
</reference>
<dbReference type="InterPro" id="IPR036086">
    <property type="entry name" value="ParB/Sulfiredoxin_sf"/>
</dbReference>
<dbReference type="RefSeq" id="WP_308457229.1">
    <property type="nucleotide sequence ID" value="NZ_JAJEQM010000032.1"/>
</dbReference>
<evidence type="ECO:0000259" key="1">
    <source>
        <dbReference type="SMART" id="SM00470"/>
    </source>
</evidence>
<dbReference type="GO" id="GO:0005694">
    <property type="term" value="C:chromosome"/>
    <property type="evidence" value="ECO:0007669"/>
    <property type="project" value="TreeGrafter"/>
</dbReference>
<protein>
    <submittedName>
        <fullName evidence="2">ParB N-terminal domain-containing protein</fullName>
    </submittedName>
</protein>
<evidence type="ECO:0000313" key="3">
    <source>
        <dbReference type="Proteomes" id="UP001198242"/>
    </source>
</evidence>
<dbReference type="PANTHER" id="PTHR33375:SF1">
    <property type="entry name" value="CHROMOSOME-PARTITIONING PROTEIN PARB-RELATED"/>
    <property type="match status" value="1"/>
</dbReference>
<name>A0AAE3JAA5_9FIRM</name>